<evidence type="ECO:0000313" key="2">
    <source>
        <dbReference type="EMBL" id="GLI57569.1"/>
    </source>
</evidence>
<dbReference type="Pfam" id="PF13673">
    <property type="entry name" value="Acetyltransf_10"/>
    <property type="match status" value="1"/>
</dbReference>
<dbReference type="EMBL" id="BSDY01000020">
    <property type="protein sequence ID" value="GLI57569.1"/>
    <property type="molecule type" value="Genomic_DNA"/>
</dbReference>
<organism evidence="2 3">
    <name type="scientific">Propionigenium maris DSM 9537</name>
    <dbReference type="NCBI Taxonomy" id="1123000"/>
    <lineage>
        <taxon>Bacteria</taxon>
        <taxon>Fusobacteriati</taxon>
        <taxon>Fusobacteriota</taxon>
        <taxon>Fusobacteriia</taxon>
        <taxon>Fusobacteriales</taxon>
        <taxon>Fusobacteriaceae</taxon>
        <taxon>Propionigenium</taxon>
    </lineage>
</organism>
<name>A0A9W6GPC4_9FUSO</name>
<dbReference type="GO" id="GO:0016747">
    <property type="term" value="F:acyltransferase activity, transferring groups other than amino-acyl groups"/>
    <property type="evidence" value="ECO:0007669"/>
    <property type="project" value="InterPro"/>
</dbReference>
<comment type="caution">
    <text evidence="2">The sequence shown here is derived from an EMBL/GenBank/DDBJ whole genome shotgun (WGS) entry which is preliminary data.</text>
</comment>
<dbReference type="PROSITE" id="PS51186">
    <property type="entry name" value="GNAT"/>
    <property type="match status" value="1"/>
</dbReference>
<protein>
    <submittedName>
        <fullName evidence="2">N-acetyltransferase</fullName>
    </submittedName>
</protein>
<reference evidence="2" key="1">
    <citation type="submission" date="2022-12" db="EMBL/GenBank/DDBJ databases">
        <title>Reference genome sequencing for broad-spectrum identification of bacterial and archaeal isolates by mass spectrometry.</title>
        <authorList>
            <person name="Sekiguchi Y."/>
            <person name="Tourlousse D.M."/>
        </authorList>
    </citation>
    <scope>NUCLEOTIDE SEQUENCE</scope>
    <source>
        <strain evidence="2">10succ1</strain>
    </source>
</reference>
<dbReference type="AlphaFoldDB" id="A0A9W6GPC4"/>
<dbReference type="Gene3D" id="3.40.630.30">
    <property type="match status" value="1"/>
</dbReference>
<evidence type="ECO:0000259" key="1">
    <source>
        <dbReference type="PROSITE" id="PS51186"/>
    </source>
</evidence>
<dbReference type="CDD" id="cd04301">
    <property type="entry name" value="NAT_SF"/>
    <property type="match status" value="1"/>
</dbReference>
<proteinExistence type="predicted"/>
<accession>A0A9W6GPC4</accession>
<dbReference type="SUPFAM" id="SSF55729">
    <property type="entry name" value="Acyl-CoA N-acyltransferases (Nat)"/>
    <property type="match status" value="1"/>
</dbReference>
<evidence type="ECO:0000313" key="3">
    <source>
        <dbReference type="Proteomes" id="UP001144471"/>
    </source>
</evidence>
<gene>
    <name evidence="2" type="ORF">PM10SUCC1_30830</name>
</gene>
<keyword evidence="3" id="KW-1185">Reference proteome</keyword>
<feature type="domain" description="N-acetyltransferase" evidence="1">
    <location>
        <begin position="1"/>
        <end position="146"/>
    </location>
</feature>
<dbReference type="RefSeq" id="WP_281837235.1">
    <property type="nucleotide sequence ID" value="NZ_BSDY01000020.1"/>
</dbReference>
<dbReference type="InterPro" id="IPR016181">
    <property type="entry name" value="Acyl_CoA_acyltransferase"/>
</dbReference>
<dbReference type="Proteomes" id="UP001144471">
    <property type="component" value="Unassembled WGS sequence"/>
</dbReference>
<sequence length="146" mass="16671">MNIRLAHPTESTILTDLAASSEAYWKFGQEFLDIFKEQYSITEKYIETNNVLVLEDSSNILGFFSLETDGNILNHFYISKSFIGFGYGKVMWDLLISYCKDKAVNTFSLVATPEVVGFYTKLGAEIVRIGSSTINNRKVYFLEYKL</sequence>
<dbReference type="InterPro" id="IPR000182">
    <property type="entry name" value="GNAT_dom"/>
</dbReference>